<dbReference type="Proteomes" id="UP000323632">
    <property type="component" value="Unassembled WGS sequence"/>
</dbReference>
<proteinExistence type="predicted"/>
<reference evidence="1 2" key="1">
    <citation type="submission" date="2019-09" db="EMBL/GenBank/DDBJ databases">
        <title>Genome sequence and assembly of Taibaiella sp.</title>
        <authorList>
            <person name="Chhetri G."/>
        </authorList>
    </citation>
    <scope>NUCLEOTIDE SEQUENCE [LARGE SCALE GENOMIC DNA]</scope>
    <source>
        <strain evidence="1 2">KVB11</strain>
    </source>
</reference>
<dbReference type="EMBL" id="VWSH01000003">
    <property type="protein sequence ID" value="KAA5533582.1"/>
    <property type="molecule type" value="Genomic_DNA"/>
</dbReference>
<name>A0A5M6CI00_9BACT</name>
<dbReference type="RefSeq" id="WP_150033329.1">
    <property type="nucleotide sequence ID" value="NZ_VWSH01000003.1"/>
</dbReference>
<gene>
    <name evidence="1" type="ORF">F0919_13665</name>
</gene>
<protein>
    <submittedName>
        <fullName evidence="1">Uncharacterized protein</fullName>
    </submittedName>
</protein>
<keyword evidence="2" id="KW-1185">Reference proteome</keyword>
<accession>A0A5M6CI00</accession>
<sequence>MSGQEMNLNIRYDAGKNVWDKMPDIYQQLEGWLGFGEGGSMGEVNIPYWFSFNENEKHILASVEPGGLHFSGFMNDEEWLIWSKKIKEIATNILGFKVGEIELGEVEG</sequence>
<evidence type="ECO:0000313" key="1">
    <source>
        <dbReference type="EMBL" id="KAA5533582.1"/>
    </source>
</evidence>
<comment type="caution">
    <text evidence="1">The sequence shown here is derived from an EMBL/GenBank/DDBJ whole genome shotgun (WGS) entry which is preliminary data.</text>
</comment>
<evidence type="ECO:0000313" key="2">
    <source>
        <dbReference type="Proteomes" id="UP000323632"/>
    </source>
</evidence>
<organism evidence="1 2">
    <name type="scientific">Taibaiella lutea</name>
    <dbReference type="NCBI Taxonomy" id="2608001"/>
    <lineage>
        <taxon>Bacteria</taxon>
        <taxon>Pseudomonadati</taxon>
        <taxon>Bacteroidota</taxon>
        <taxon>Chitinophagia</taxon>
        <taxon>Chitinophagales</taxon>
        <taxon>Chitinophagaceae</taxon>
        <taxon>Taibaiella</taxon>
    </lineage>
</organism>
<dbReference type="AlphaFoldDB" id="A0A5M6CI00"/>